<keyword evidence="1" id="KW-0456">Lyase</keyword>
<protein>
    <submittedName>
        <fullName evidence="1">DNA lyase</fullName>
    </submittedName>
</protein>
<dbReference type="InterPro" id="IPR004260">
    <property type="entry name" value="Pyr-dimer_DNA_glycosylase"/>
</dbReference>
<proteinExistence type="predicted"/>
<dbReference type="OrthoDB" id="3253436at2"/>
<sequence length="160" mass="18093">MRMWSVTPAALDAKALVACWRESLLAQAVLLGKTKGYVHHPQLTRFRETPDPVVSIATFLSYVADEADRRGYHFNRERIVQMPDPSISIDVSDAQLAYEWQLLLIKESQRDTKAYRSMTAMPVGCNPLFRVVQGAIAPWEHVLDLDALDELSVLGSFPRH</sequence>
<name>A0A261G4A4_9BIFI</name>
<keyword evidence="2" id="KW-1185">Reference proteome</keyword>
<dbReference type="Proteomes" id="UP000216451">
    <property type="component" value="Unassembled WGS sequence"/>
</dbReference>
<dbReference type="AlphaFoldDB" id="A0A261G4A4"/>
<reference evidence="1 2" key="1">
    <citation type="journal article" date="2017" name="BMC Genomics">
        <title>Comparative genomic and phylogenomic analyses of the Bifidobacteriaceae family.</title>
        <authorList>
            <person name="Lugli G.A."/>
            <person name="Milani C."/>
            <person name="Turroni F."/>
            <person name="Duranti S."/>
            <person name="Mancabelli L."/>
            <person name="Mangifesta M."/>
            <person name="Ferrario C."/>
            <person name="Modesto M."/>
            <person name="Mattarelli P."/>
            <person name="Jiri K."/>
            <person name="van Sinderen D."/>
            <person name="Ventura M."/>
        </authorList>
    </citation>
    <scope>NUCLEOTIDE SEQUENCE [LARGE SCALE GENOMIC DNA]</scope>
    <source>
        <strain evidence="1 2">LMG 28769</strain>
    </source>
</reference>
<evidence type="ECO:0000313" key="1">
    <source>
        <dbReference type="EMBL" id="OZG66035.1"/>
    </source>
</evidence>
<gene>
    <name evidence="1" type="ORF">BAQU_1369</name>
</gene>
<dbReference type="Pfam" id="PF03013">
    <property type="entry name" value="Pyr_excise"/>
    <property type="match status" value="1"/>
</dbReference>
<organism evidence="1 2">
    <name type="scientific">Bifidobacterium aquikefiri</name>
    <dbReference type="NCBI Taxonomy" id="1653207"/>
    <lineage>
        <taxon>Bacteria</taxon>
        <taxon>Bacillati</taxon>
        <taxon>Actinomycetota</taxon>
        <taxon>Actinomycetes</taxon>
        <taxon>Bifidobacteriales</taxon>
        <taxon>Bifidobacteriaceae</taxon>
        <taxon>Bifidobacterium</taxon>
    </lineage>
</organism>
<dbReference type="EMBL" id="MWXA01000006">
    <property type="protein sequence ID" value="OZG66035.1"/>
    <property type="molecule type" value="Genomic_DNA"/>
</dbReference>
<accession>A0A261G4A4</accession>
<comment type="caution">
    <text evidence="1">The sequence shown here is derived from an EMBL/GenBank/DDBJ whole genome shotgun (WGS) entry which is preliminary data.</text>
</comment>
<dbReference type="GO" id="GO:0016829">
    <property type="term" value="F:lyase activity"/>
    <property type="evidence" value="ECO:0007669"/>
    <property type="project" value="UniProtKB-KW"/>
</dbReference>
<evidence type="ECO:0000313" key="2">
    <source>
        <dbReference type="Proteomes" id="UP000216451"/>
    </source>
</evidence>